<dbReference type="EMBL" id="PEZD01000030">
    <property type="protein sequence ID" value="PIS17300.1"/>
    <property type="molecule type" value="Genomic_DNA"/>
</dbReference>
<evidence type="ECO:0000256" key="3">
    <source>
        <dbReference type="ARBA" id="ARBA00022982"/>
    </source>
</evidence>
<evidence type="ECO:0000259" key="7">
    <source>
        <dbReference type="PROSITE" id="PS51379"/>
    </source>
</evidence>
<dbReference type="Pfam" id="PF13459">
    <property type="entry name" value="Fer4_15"/>
    <property type="match status" value="1"/>
</dbReference>
<evidence type="ECO:0000256" key="4">
    <source>
        <dbReference type="ARBA" id="ARBA00023004"/>
    </source>
</evidence>
<dbReference type="InterPro" id="IPR001080">
    <property type="entry name" value="3Fe4S_ferredoxin"/>
</dbReference>
<evidence type="ECO:0000256" key="2">
    <source>
        <dbReference type="ARBA" id="ARBA00022723"/>
    </source>
</evidence>
<dbReference type="SUPFAM" id="SSF54862">
    <property type="entry name" value="4Fe-4S ferredoxins"/>
    <property type="match status" value="1"/>
</dbReference>
<dbReference type="PRINTS" id="PR00352">
    <property type="entry name" value="3FE4SFRDOXIN"/>
</dbReference>
<gene>
    <name evidence="8" type="ORF">COT59_01330</name>
</gene>
<evidence type="ECO:0000313" key="8">
    <source>
        <dbReference type="EMBL" id="PIS17300.1"/>
    </source>
</evidence>
<evidence type="ECO:0000256" key="1">
    <source>
        <dbReference type="ARBA" id="ARBA00022448"/>
    </source>
</evidence>
<dbReference type="GO" id="GO:0005506">
    <property type="term" value="F:iron ion binding"/>
    <property type="evidence" value="ECO:0007669"/>
    <property type="project" value="UniProtKB-UniRule"/>
</dbReference>
<protein>
    <recommendedName>
        <fullName evidence="6">Ferredoxin</fullName>
    </recommendedName>
</protein>
<evidence type="ECO:0000256" key="6">
    <source>
        <dbReference type="RuleBase" id="RU368020"/>
    </source>
</evidence>
<evidence type="ECO:0000313" key="9">
    <source>
        <dbReference type="Proteomes" id="UP000229675"/>
    </source>
</evidence>
<keyword evidence="3 6" id="KW-0249">Electron transport</keyword>
<dbReference type="PANTHER" id="PTHR36923:SF3">
    <property type="entry name" value="FERREDOXIN"/>
    <property type="match status" value="1"/>
</dbReference>
<dbReference type="InterPro" id="IPR017900">
    <property type="entry name" value="4Fe4S_Fe_S_CS"/>
</dbReference>
<keyword evidence="1 6" id="KW-0813">Transport</keyword>
<dbReference type="PROSITE" id="PS00198">
    <property type="entry name" value="4FE4S_FER_1"/>
    <property type="match status" value="1"/>
</dbReference>
<accession>A0A2H0WXA0</accession>
<dbReference type="Proteomes" id="UP000229675">
    <property type="component" value="Unassembled WGS sequence"/>
</dbReference>
<dbReference type="AlphaFoldDB" id="A0A2H0WXA0"/>
<evidence type="ECO:0000256" key="5">
    <source>
        <dbReference type="ARBA" id="ARBA00023014"/>
    </source>
</evidence>
<organism evidence="8 9">
    <name type="scientific">Candidatus Nealsonbacteria bacterium CG09_land_8_20_14_0_10_42_14</name>
    <dbReference type="NCBI Taxonomy" id="1974707"/>
    <lineage>
        <taxon>Bacteria</taxon>
        <taxon>Candidatus Nealsoniibacteriota</taxon>
    </lineage>
</organism>
<comment type="function">
    <text evidence="6">Ferredoxins are iron-sulfur proteins that transfer electrons in a wide variety of metabolic reactions.</text>
</comment>
<dbReference type="Gene3D" id="3.30.70.20">
    <property type="match status" value="1"/>
</dbReference>
<dbReference type="InterPro" id="IPR051269">
    <property type="entry name" value="Fe-S_cluster_ET"/>
</dbReference>
<keyword evidence="4 6" id="KW-0408">Iron</keyword>
<keyword evidence="5 6" id="KW-0411">Iron-sulfur</keyword>
<sequence length="65" mass="7159">MAKIILEKEKCIGCGSCQAVCPKYWQLADDGKAKYLGPSELEDKDIGCNQEAVDTCPVQCIHIEK</sequence>
<dbReference type="GO" id="GO:0051536">
    <property type="term" value="F:iron-sulfur cluster binding"/>
    <property type="evidence" value="ECO:0007669"/>
    <property type="project" value="UniProtKB-KW"/>
</dbReference>
<dbReference type="GO" id="GO:0009055">
    <property type="term" value="F:electron transfer activity"/>
    <property type="evidence" value="ECO:0007669"/>
    <property type="project" value="UniProtKB-UniRule"/>
</dbReference>
<feature type="domain" description="4Fe-4S ferredoxin-type" evidence="7">
    <location>
        <begin position="2"/>
        <end position="30"/>
    </location>
</feature>
<keyword evidence="2 6" id="KW-0479">Metal-binding</keyword>
<reference evidence="9" key="1">
    <citation type="submission" date="2017-09" db="EMBL/GenBank/DDBJ databases">
        <title>Depth-based differentiation of microbial function through sediment-hosted aquifers and enrichment of novel symbionts in the deep terrestrial subsurface.</title>
        <authorList>
            <person name="Probst A.J."/>
            <person name="Ladd B."/>
            <person name="Jarett J.K."/>
            <person name="Geller-Mcgrath D.E."/>
            <person name="Sieber C.M.K."/>
            <person name="Emerson J.B."/>
            <person name="Anantharaman K."/>
            <person name="Thomas B.C."/>
            <person name="Malmstrom R."/>
            <person name="Stieglmeier M."/>
            <person name="Klingl A."/>
            <person name="Woyke T."/>
            <person name="Ryan C.M."/>
            <person name="Banfield J.F."/>
        </authorList>
    </citation>
    <scope>NUCLEOTIDE SEQUENCE [LARGE SCALE GENOMIC DNA]</scope>
</reference>
<dbReference type="PANTHER" id="PTHR36923">
    <property type="entry name" value="FERREDOXIN"/>
    <property type="match status" value="1"/>
</dbReference>
<name>A0A2H0WXA0_9BACT</name>
<dbReference type="PROSITE" id="PS51379">
    <property type="entry name" value="4FE4S_FER_2"/>
    <property type="match status" value="1"/>
</dbReference>
<proteinExistence type="predicted"/>
<dbReference type="InterPro" id="IPR017896">
    <property type="entry name" value="4Fe4S_Fe-S-bd"/>
</dbReference>
<comment type="caution">
    <text evidence="8">The sequence shown here is derived from an EMBL/GenBank/DDBJ whole genome shotgun (WGS) entry which is preliminary data.</text>
</comment>